<sequence length="143" mass="16534">MPATVLSDRQYHTALQEQHFSLRYYADDKLVCSEWRGVVPCDTLRQYSLYVCQFILDNNVELVLADYSRMIVPCLEDQVWVANRTEKLLRHSNVSRIASVLAPELFQPLGGRSSTDITIQLRLPFDLRDFTQKNDALNWLLAA</sequence>
<dbReference type="AlphaFoldDB" id="A0A1I2N1P0"/>
<dbReference type="OrthoDB" id="851916at2"/>
<keyword evidence="2" id="KW-1185">Reference proteome</keyword>
<dbReference type="EMBL" id="FOOT01000001">
    <property type="protein sequence ID" value="SFF95446.1"/>
    <property type="molecule type" value="Genomic_DNA"/>
</dbReference>
<accession>A0A1I2N1P0</accession>
<proteinExistence type="predicted"/>
<organism evidence="1 2">
    <name type="scientific">Pontibacter chinhatensis</name>
    <dbReference type="NCBI Taxonomy" id="1436961"/>
    <lineage>
        <taxon>Bacteria</taxon>
        <taxon>Pseudomonadati</taxon>
        <taxon>Bacteroidota</taxon>
        <taxon>Cytophagia</taxon>
        <taxon>Cytophagales</taxon>
        <taxon>Hymenobacteraceae</taxon>
        <taxon>Pontibacter</taxon>
    </lineage>
</organism>
<dbReference type="RefSeq" id="WP_092098669.1">
    <property type="nucleotide sequence ID" value="NZ_FOOT01000001.1"/>
</dbReference>
<reference evidence="2" key="1">
    <citation type="submission" date="2016-10" db="EMBL/GenBank/DDBJ databases">
        <authorList>
            <person name="Varghese N."/>
            <person name="Submissions S."/>
        </authorList>
    </citation>
    <scope>NUCLEOTIDE SEQUENCE [LARGE SCALE GENOMIC DNA]</scope>
    <source>
        <strain evidence="2">LP51</strain>
    </source>
</reference>
<name>A0A1I2N1P0_9BACT</name>
<dbReference type="Proteomes" id="UP000198724">
    <property type="component" value="Unassembled WGS sequence"/>
</dbReference>
<gene>
    <name evidence="1" type="ORF">SAMN05421739_101494</name>
</gene>
<evidence type="ECO:0008006" key="3">
    <source>
        <dbReference type="Google" id="ProtNLM"/>
    </source>
</evidence>
<evidence type="ECO:0000313" key="2">
    <source>
        <dbReference type="Proteomes" id="UP000198724"/>
    </source>
</evidence>
<protein>
    <recommendedName>
        <fullName evidence="3">SpoIIAA-like</fullName>
    </recommendedName>
</protein>
<evidence type="ECO:0000313" key="1">
    <source>
        <dbReference type="EMBL" id="SFF95446.1"/>
    </source>
</evidence>